<feature type="binding site" evidence="12">
    <location>
        <position position="187"/>
    </location>
    <ligand>
        <name>Zn(2+)</name>
        <dbReference type="ChEBI" id="CHEBI:29105"/>
        <label>2</label>
    </ligand>
</feature>
<evidence type="ECO:0000256" key="8">
    <source>
        <dbReference type="ARBA" id="ARBA00023186"/>
    </source>
</evidence>
<dbReference type="InterPro" id="IPR036410">
    <property type="entry name" value="HSP_DnaJ_Cys-rich_dom_sf"/>
</dbReference>
<comment type="subunit">
    <text evidence="12">Homodimer.</text>
</comment>
<dbReference type="PANTHER" id="PTHR43096">
    <property type="entry name" value="DNAJ HOMOLOG 1, MITOCHONDRIAL-RELATED"/>
    <property type="match status" value="1"/>
</dbReference>
<dbReference type="AlphaFoldDB" id="A0A3P7PK78"/>
<dbReference type="KEGG" id="cbar:PATL70BA_3414"/>
<dbReference type="FunFam" id="2.10.230.10:FF:000002">
    <property type="entry name" value="Molecular chaperone DnaJ"/>
    <property type="match status" value="1"/>
</dbReference>
<dbReference type="Gene3D" id="1.10.287.110">
    <property type="entry name" value="DnaJ domain"/>
    <property type="match status" value="1"/>
</dbReference>
<dbReference type="NCBIfam" id="NF008035">
    <property type="entry name" value="PRK10767.1"/>
    <property type="match status" value="1"/>
</dbReference>
<evidence type="ECO:0000259" key="15">
    <source>
        <dbReference type="PROSITE" id="PS51188"/>
    </source>
</evidence>
<feature type="repeat" description="CXXCXGXG motif" evidence="12">
    <location>
        <begin position="161"/>
        <end position="168"/>
    </location>
</feature>
<dbReference type="GO" id="GO:0005524">
    <property type="term" value="F:ATP binding"/>
    <property type="evidence" value="ECO:0007669"/>
    <property type="project" value="InterPro"/>
</dbReference>
<evidence type="ECO:0000256" key="6">
    <source>
        <dbReference type="ARBA" id="ARBA00022833"/>
    </source>
</evidence>
<evidence type="ECO:0000256" key="7">
    <source>
        <dbReference type="ARBA" id="ARBA00023016"/>
    </source>
</evidence>
<dbReference type="GO" id="GO:0051082">
    <property type="term" value="F:unfolded protein binding"/>
    <property type="evidence" value="ECO:0007669"/>
    <property type="project" value="UniProtKB-UniRule"/>
</dbReference>
<dbReference type="GO" id="GO:0031072">
    <property type="term" value="F:heat shock protein binding"/>
    <property type="evidence" value="ECO:0007669"/>
    <property type="project" value="InterPro"/>
</dbReference>
<sequence>MADKRDYYEVLGVNRQASGPEIKKAYRNLAKQYHPDMNHNSEEIEQKFKEATEAYEILSDATKRQQYDQFGHAAFTQGGGGYGGFNDMGDMFGDIFGDFFGGGSRRRANAPQKGDNIQARINLEFEEAIFGVEKEIFVTVSEPCDTCDGSGAKPGTSKETCTTCAGQGQVRYNQQTLFGTVQSVRTCHQCGGSGQMIKEKCTDCHGSGLKKQNKKLSVTIPAGIDHGQSMRLRGKGEPGINGGPKGDVILQVYVKPHAILERRGEDIYYELPISFSQAALGTEVSVPTIDGNVTYEIKAGTQTNTKFRLRGKGVPHLNNIKLRGDQYVTVSVMTPKSLSDEERELFIQLAELAGETVDEGKKKKGIFNKIKDTLEK</sequence>
<dbReference type="GO" id="GO:0005737">
    <property type="term" value="C:cytoplasm"/>
    <property type="evidence" value="ECO:0007669"/>
    <property type="project" value="UniProtKB-SubCell"/>
</dbReference>
<keyword evidence="8 12" id="KW-0143">Chaperone</keyword>
<keyword evidence="7 12" id="KW-0346">Stress response</keyword>
<gene>
    <name evidence="12 16" type="primary">dnaJ</name>
    <name evidence="16" type="ORF">PATL70BA_3414</name>
</gene>
<feature type="binding site" evidence="12">
    <location>
        <position position="190"/>
    </location>
    <ligand>
        <name>Zn(2+)</name>
        <dbReference type="ChEBI" id="CHEBI:29105"/>
        <label>2</label>
    </ligand>
</feature>
<comment type="similarity">
    <text evidence="10 12">Belongs to the DnaJ family.</text>
</comment>
<dbReference type="GO" id="GO:0006260">
    <property type="term" value="P:DNA replication"/>
    <property type="evidence" value="ECO:0007669"/>
    <property type="project" value="UniProtKB-KW"/>
</dbReference>
<dbReference type="InterPro" id="IPR036869">
    <property type="entry name" value="J_dom_sf"/>
</dbReference>
<evidence type="ECO:0000256" key="12">
    <source>
        <dbReference type="HAMAP-Rule" id="MF_01152"/>
    </source>
</evidence>
<feature type="binding site" evidence="12">
    <location>
        <position position="144"/>
    </location>
    <ligand>
        <name>Zn(2+)</name>
        <dbReference type="ChEBI" id="CHEBI:29105"/>
        <label>1</label>
    </ligand>
</feature>
<evidence type="ECO:0000256" key="10">
    <source>
        <dbReference type="ARBA" id="ARBA00061004"/>
    </source>
</evidence>
<dbReference type="PRINTS" id="PR00625">
    <property type="entry name" value="JDOMAIN"/>
</dbReference>
<keyword evidence="1 12" id="KW-0963">Cytoplasm</keyword>
<feature type="repeat" description="CXXCXGXG motif" evidence="12">
    <location>
        <begin position="144"/>
        <end position="151"/>
    </location>
</feature>
<dbReference type="FunFam" id="2.60.260.20:FF:000005">
    <property type="entry name" value="Chaperone protein dnaJ 1, mitochondrial"/>
    <property type="match status" value="1"/>
</dbReference>
<evidence type="ECO:0000313" key="16">
    <source>
        <dbReference type="EMBL" id="VDN49348.1"/>
    </source>
</evidence>
<feature type="domain" description="J" evidence="14">
    <location>
        <begin position="6"/>
        <end position="71"/>
    </location>
</feature>
<dbReference type="PROSITE" id="PS51188">
    <property type="entry name" value="ZF_CR"/>
    <property type="match status" value="1"/>
</dbReference>
<protein>
    <recommendedName>
        <fullName evidence="11 12">Chaperone protein DnaJ</fullName>
    </recommendedName>
</protein>
<dbReference type="PROSITE" id="PS50076">
    <property type="entry name" value="DNAJ_2"/>
    <property type="match status" value="1"/>
</dbReference>
<dbReference type="RefSeq" id="WP_125138324.1">
    <property type="nucleotide sequence ID" value="NZ_LR130778.1"/>
</dbReference>
<evidence type="ECO:0000256" key="5">
    <source>
        <dbReference type="ARBA" id="ARBA00022771"/>
    </source>
</evidence>
<dbReference type="SUPFAM" id="SSF46565">
    <property type="entry name" value="Chaperone J-domain"/>
    <property type="match status" value="1"/>
</dbReference>
<keyword evidence="5 12" id="KW-0863">Zinc-finger</keyword>
<dbReference type="CDD" id="cd06257">
    <property type="entry name" value="DnaJ"/>
    <property type="match status" value="1"/>
</dbReference>
<evidence type="ECO:0000256" key="13">
    <source>
        <dbReference type="PROSITE-ProRule" id="PRU00546"/>
    </source>
</evidence>
<dbReference type="SUPFAM" id="SSF49493">
    <property type="entry name" value="HSP40/DnaJ peptide-binding domain"/>
    <property type="match status" value="2"/>
</dbReference>
<dbReference type="InterPro" id="IPR001305">
    <property type="entry name" value="HSP_DnaJ_Cys-rich_dom"/>
</dbReference>
<evidence type="ECO:0000256" key="9">
    <source>
        <dbReference type="ARBA" id="ARBA00053423"/>
    </source>
</evidence>
<dbReference type="Gene3D" id="2.60.260.20">
    <property type="entry name" value="Urease metallochaperone UreE, N-terminal domain"/>
    <property type="match status" value="2"/>
</dbReference>
<dbReference type="SUPFAM" id="SSF57938">
    <property type="entry name" value="DnaJ/Hsp40 cysteine-rich domain"/>
    <property type="match status" value="1"/>
</dbReference>
<feature type="binding site" evidence="12">
    <location>
        <position position="201"/>
    </location>
    <ligand>
        <name>Zn(2+)</name>
        <dbReference type="ChEBI" id="CHEBI:29105"/>
        <label>1</label>
    </ligand>
</feature>
<dbReference type="Proteomes" id="UP000279029">
    <property type="component" value="Chromosome"/>
</dbReference>
<dbReference type="GO" id="GO:0008270">
    <property type="term" value="F:zinc ion binding"/>
    <property type="evidence" value="ECO:0007669"/>
    <property type="project" value="UniProtKB-UniRule"/>
</dbReference>
<feature type="repeat" description="CXXCXGXG motif" evidence="12">
    <location>
        <begin position="201"/>
        <end position="208"/>
    </location>
</feature>
<dbReference type="Pfam" id="PF00226">
    <property type="entry name" value="DnaJ"/>
    <property type="match status" value="1"/>
</dbReference>
<evidence type="ECO:0000256" key="3">
    <source>
        <dbReference type="ARBA" id="ARBA00022723"/>
    </source>
</evidence>
<comment type="domain">
    <text evidence="12">The J domain is necessary and sufficient to stimulate DnaK ATPase activity. Zinc center 1 plays an important role in the autonomous, DnaK-independent chaperone activity of DnaJ. Zinc center 2 is essential for interaction with DnaK and for DnaJ activity.</text>
</comment>
<evidence type="ECO:0000256" key="4">
    <source>
        <dbReference type="ARBA" id="ARBA00022737"/>
    </source>
</evidence>
<comment type="cofactor">
    <cofactor evidence="12">
        <name>Zn(2+)</name>
        <dbReference type="ChEBI" id="CHEBI:29105"/>
    </cofactor>
    <text evidence="12">Binds 2 Zn(2+) ions per monomer.</text>
</comment>
<feature type="binding site" evidence="12">
    <location>
        <position position="147"/>
    </location>
    <ligand>
        <name>Zn(2+)</name>
        <dbReference type="ChEBI" id="CHEBI:29105"/>
        <label>1</label>
    </ligand>
</feature>
<dbReference type="InterPro" id="IPR008971">
    <property type="entry name" value="HSP40/DnaJ_pept-bd"/>
</dbReference>
<proteinExistence type="inferred from homology"/>
<evidence type="ECO:0000256" key="2">
    <source>
        <dbReference type="ARBA" id="ARBA00022705"/>
    </source>
</evidence>
<dbReference type="HAMAP" id="MF_01152">
    <property type="entry name" value="DnaJ"/>
    <property type="match status" value="1"/>
</dbReference>
<dbReference type="FunFam" id="1.10.287.110:FF:000034">
    <property type="entry name" value="Chaperone protein DnaJ"/>
    <property type="match status" value="1"/>
</dbReference>
<evidence type="ECO:0000256" key="1">
    <source>
        <dbReference type="ARBA" id="ARBA00022490"/>
    </source>
</evidence>
<feature type="repeat" description="CXXCXGXG motif" evidence="12">
    <location>
        <begin position="187"/>
        <end position="194"/>
    </location>
</feature>
<dbReference type="NCBIfam" id="TIGR02349">
    <property type="entry name" value="DnaJ_bact"/>
    <property type="match status" value="1"/>
</dbReference>
<dbReference type="PROSITE" id="PS00636">
    <property type="entry name" value="DNAJ_1"/>
    <property type="match status" value="1"/>
</dbReference>
<keyword evidence="3 12" id="KW-0479">Metal-binding</keyword>
<accession>A0A3P7PK78</accession>
<feature type="binding site" evidence="12">
    <location>
        <position position="161"/>
    </location>
    <ligand>
        <name>Zn(2+)</name>
        <dbReference type="ChEBI" id="CHEBI:29105"/>
        <label>2</label>
    </ligand>
</feature>
<comment type="function">
    <text evidence="9 12">Participates actively in the response to hyperosmotic and heat shock by preventing the aggregation of stress-denatured proteins and by disaggregating proteins, also in an autonomous, DnaK-independent fashion. Unfolded proteins bind initially to DnaJ; upon interaction with the DnaJ-bound protein, DnaK hydrolyzes its bound ATP, resulting in the formation of a stable complex. GrpE releases ADP from DnaK; ATP binding to DnaK triggers the release of the substrate protein, thus completing the reaction cycle. Several rounds of ATP-dependent interactions between DnaJ, DnaK and GrpE are required for fully efficient folding. Also involved, together with DnaK and GrpE, in the DNA replication of plasmids through activation of initiation proteins.</text>
</comment>
<dbReference type="PANTHER" id="PTHR43096:SF48">
    <property type="entry name" value="CHAPERONE PROTEIN DNAJ"/>
    <property type="match status" value="1"/>
</dbReference>
<feature type="domain" description="CR-type" evidence="15">
    <location>
        <begin position="131"/>
        <end position="213"/>
    </location>
</feature>
<feature type="binding site" evidence="12">
    <location>
        <position position="204"/>
    </location>
    <ligand>
        <name>Zn(2+)</name>
        <dbReference type="ChEBI" id="CHEBI:29105"/>
        <label>1</label>
    </ligand>
</feature>
<dbReference type="InterPro" id="IPR018253">
    <property type="entry name" value="DnaJ_domain_CS"/>
</dbReference>
<dbReference type="EMBL" id="LR130778">
    <property type="protein sequence ID" value="VDN49348.1"/>
    <property type="molecule type" value="Genomic_DNA"/>
</dbReference>
<keyword evidence="6 12" id="KW-0862">Zinc</keyword>
<dbReference type="OrthoDB" id="9779889at2"/>
<dbReference type="Pfam" id="PF01556">
    <property type="entry name" value="DnaJ_C"/>
    <property type="match status" value="1"/>
</dbReference>
<dbReference type="GO" id="GO:0042026">
    <property type="term" value="P:protein refolding"/>
    <property type="evidence" value="ECO:0007669"/>
    <property type="project" value="TreeGrafter"/>
</dbReference>
<dbReference type="Gene3D" id="2.10.230.10">
    <property type="entry name" value="Heat shock protein DnaJ, cysteine-rich domain"/>
    <property type="match status" value="1"/>
</dbReference>
<feature type="zinc finger region" description="CR-type" evidence="13">
    <location>
        <begin position="131"/>
        <end position="213"/>
    </location>
</feature>
<keyword evidence="17" id="KW-1185">Reference proteome</keyword>
<dbReference type="InterPro" id="IPR012724">
    <property type="entry name" value="DnaJ"/>
</dbReference>
<keyword evidence="4 12" id="KW-0677">Repeat</keyword>
<dbReference type="InterPro" id="IPR001623">
    <property type="entry name" value="DnaJ_domain"/>
</dbReference>
<evidence type="ECO:0000256" key="11">
    <source>
        <dbReference type="ARBA" id="ARBA00067609"/>
    </source>
</evidence>
<keyword evidence="2 12" id="KW-0235">DNA replication</keyword>
<evidence type="ECO:0000259" key="14">
    <source>
        <dbReference type="PROSITE" id="PS50076"/>
    </source>
</evidence>
<dbReference type="CDD" id="cd10747">
    <property type="entry name" value="DnaJ_C"/>
    <property type="match status" value="1"/>
</dbReference>
<reference evidence="16 17" key="1">
    <citation type="submission" date="2018-09" db="EMBL/GenBank/DDBJ databases">
        <authorList>
            <person name="Postec A."/>
        </authorList>
    </citation>
    <scope>NUCLEOTIDE SEQUENCE [LARGE SCALE GENOMIC DNA]</scope>
    <source>
        <strain evidence="16">70B-A</strain>
    </source>
</reference>
<dbReference type="SMART" id="SM00271">
    <property type="entry name" value="DnaJ"/>
    <property type="match status" value="1"/>
</dbReference>
<evidence type="ECO:0000313" key="17">
    <source>
        <dbReference type="Proteomes" id="UP000279029"/>
    </source>
</evidence>
<organism evidence="16 17">
    <name type="scientific">Petrocella atlantisensis</name>
    <dbReference type="NCBI Taxonomy" id="2173034"/>
    <lineage>
        <taxon>Bacteria</taxon>
        <taxon>Bacillati</taxon>
        <taxon>Bacillota</taxon>
        <taxon>Clostridia</taxon>
        <taxon>Lachnospirales</taxon>
        <taxon>Vallitaleaceae</taxon>
        <taxon>Petrocella</taxon>
    </lineage>
</organism>
<dbReference type="CDD" id="cd10719">
    <property type="entry name" value="DnaJ_zf"/>
    <property type="match status" value="1"/>
</dbReference>
<dbReference type="InterPro" id="IPR002939">
    <property type="entry name" value="DnaJ_C"/>
</dbReference>
<name>A0A3P7PK78_9FIRM</name>
<dbReference type="Pfam" id="PF00684">
    <property type="entry name" value="DnaJ_CXXCXGXG"/>
    <property type="match status" value="1"/>
</dbReference>
<dbReference type="GO" id="GO:0009408">
    <property type="term" value="P:response to heat"/>
    <property type="evidence" value="ECO:0007669"/>
    <property type="project" value="InterPro"/>
</dbReference>
<feature type="binding site" evidence="12">
    <location>
        <position position="164"/>
    </location>
    <ligand>
        <name>Zn(2+)</name>
        <dbReference type="ChEBI" id="CHEBI:29105"/>
        <label>2</label>
    </ligand>
</feature>
<comment type="subcellular location">
    <subcellularLocation>
        <location evidence="12">Cytoplasm</location>
    </subcellularLocation>
</comment>